<organism evidence="1 2">
    <name type="scientific">Frankia umida</name>
    <dbReference type="NCBI Taxonomy" id="573489"/>
    <lineage>
        <taxon>Bacteria</taxon>
        <taxon>Bacillati</taxon>
        <taxon>Actinomycetota</taxon>
        <taxon>Actinomycetes</taxon>
        <taxon>Frankiales</taxon>
        <taxon>Frankiaceae</taxon>
        <taxon>Frankia</taxon>
    </lineage>
</organism>
<sequence length="284" mass="30129">MGYDTYETLTVRREAGVAFVVFDHPPLNLFDEALIADLDRFHTEVRADDTVRVIVFESANPEFYLGHGDMRLVVDPAVAQGFLAGPGPGLLARYRSLEQVTIAKVAGSVRGSGHEFLLTLDMRFAASGQAWFGQPEVSLGILPGGGGTQLLPRLLGRSRALEMILGSDLLDAATAQRYGLVNRALPAAELDGFVERLALRIASHPWPAVAAARKAVDAAAVLPLADGLTAEGELLWPLFTGPAATERFTVALAAGAQTRAGELDLEGLIDERFGPTTAGGVRAS</sequence>
<comment type="caution">
    <text evidence="1">The sequence shown here is derived from an EMBL/GenBank/DDBJ whole genome shotgun (WGS) entry which is preliminary data.</text>
</comment>
<dbReference type="Pfam" id="PF00378">
    <property type="entry name" value="ECH_1"/>
    <property type="match status" value="1"/>
</dbReference>
<dbReference type="InterPro" id="IPR029045">
    <property type="entry name" value="ClpP/crotonase-like_dom_sf"/>
</dbReference>
<evidence type="ECO:0000313" key="2">
    <source>
        <dbReference type="Proteomes" id="UP001201873"/>
    </source>
</evidence>
<dbReference type="EMBL" id="JALKFT010000060">
    <property type="protein sequence ID" value="MCK9879032.1"/>
    <property type="molecule type" value="Genomic_DNA"/>
</dbReference>
<reference evidence="1 2" key="1">
    <citation type="submission" date="2022-04" db="EMBL/GenBank/DDBJ databases">
        <title>Genome diversity in the genus Frankia.</title>
        <authorList>
            <person name="Carlos-Shanley C."/>
            <person name="Hahn D."/>
        </authorList>
    </citation>
    <scope>NUCLEOTIDE SEQUENCE [LARGE SCALE GENOMIC DNA]</scope>
    <source>
        <strain evidence="1 2">Ag45/Mut15</strain>
    </source>
</reference>
<dbReference type="PANTHER" id="PTHR43459">
    <property type="entry name" value="ENOYL-COA HYDRATASE"/>
    <property type="match status" value="1"/>
</dbReference>
<name>A0ABT0K5F7_9ACTN</name>
<evidence type="ECO:0000313" key="1">
    <source>
        <dbReference type="EMBL" id="MCK9879032.1"/>
    </source>
</evidence>
<dbReference type="Gene3D" id="3.90.226.10">
    <property type="entry name" value="2-enoyl-CoA Hydratase, Chain A, domain 1"/>
    <property type="match status" value="1"/>
</dbReference>
<dbReference type="InterPro" id="IPR001753">
    <property type="entry name" value="Enoyl-CoA_hydra/iso"/>
</dbReference>
<dbReference type="PANTHER" id="PTHR43459:SF1">
    <property type="entry name" value="EG:BACN32G11.4 PROTEIN"/>
    <property type="match status" value="1"/>
</dbReference>
<accession>A0ABT0K5F7</accession>
<keyword evidence="2" id="KW-1185">Reference proteome</keyword>
<dbReference type="Proteomes" id="UP001201873">
    <property type="component" value="Unassembled WGS sequence"/>
</dbReference>
<dbReference type="SUPFAM" id="SSF52096">
    <property type="entry name" value="ClpP/crotonase"/>
    <property type="match status" value="1"/>
</dbReference>
<protein>
    <submittedName>
        <fullName evidence="1">Enoyl-CoA hydratase/isomerase family protein</fullName>
    </submittedName>
</protein>
<gene>
    <name evidence="1" type="ORF">MXD59_25290</name>
</gene>
<dbReference type="CDD" id="cd06558">
    <property type="entry name" value="crotonase-like"/>
    <property type="match status" value="1"/>
</dbReference>
<dbReference type="RefSeq" id="WP_248827082.1">
    <property type="nucleotide sequence ID" value="NZ_JALKFT010000060.1"/>
</dbReference>
<proteinExistence type="predicted"/>